<sequence>MMVDTELGLIAGKVDLRHFELLLEGTSIRAPALIEALREHLVDGLTASEAWTKHGVNMSQFSRRLDVIRAEHRRAATLSEFYPKG</sequence>
<evidence type="ECO:0000256" key="2">
    <source>
        <dbReference type="ARBA" id="ARBA00023163"/>
    </source>
</evidence>
<dbReference type="EMBL" id="RBQB01000145">
    <property type="protein sequence ID" value="RMO90415.1"/>
    <property type="molecule type" value="Genomic_DNA"/>
</dbReference>
<keyword evidence="2" id="KW-0804">Transcription</keyword>
<dbReference type="Pfam" id="PF03333">
    <property type="entry name" value="PapB"/>
    <property type="match status" value="1"/>
</dbReference>
<gene>
    <name evidence="3" type="ORF">ALQ33_01540</name>
</gene>
<protein>
    <submittedName>
        <fullName evidence="3">Uncharacterized protein</fullName>
    </submittedName>
</protein>
<evidence type="ECO:0000313" key="3">
    <source>
        <dbReference type="EMBL" id="RMO90415.1"/>
    </source>
</evidence>
<accession>A0A3M3Z8V1</accession>
<keyword evidence="1" id="KW-0805">Transcription regulation</keyword>
<comment type="caution">
    <text evidence="3">The sequence shown here is derived from an EMBL/GenBank/DDBJ whole genome shotgun (WGS) entry which is preliminary data.</text>
</comment>
<name>A0A3M3Z8V1_9PSED</name>
<organism evidence="3 4">
    <name type="scientific">Pseudomonas syringae pv. philadelphi</name>
    <dbReference type="NCBI Taxonomy" id="251706"/>
    <lineage>
        <taxon>Bacteria</taxon>
        <taxon>Pseudomonadati</taxon>
        <taxon>Pseudomonadota</taxon>
        <taxon>Gammaproteobacteria</taxon>
        <taxon>Pseudomonadales</taxon>
        <taxon>Pseudomonadaceae</taxon>
        <taxon>Pseudomonas</taxon>
    </lineage>
</organism>
<evidence type="ECO:0000256" key="1">
    <source>
        <dbReference type="ARBA" id="ARBA00023015"/>
    </source>
</evidence>
<dbReference type="GO" id="GO:0006355">
    <property type="term" value="P:regulation of DNA-templated transcription"/>
    <property type="evidence" value="ECO:0007669"/>
    <property type="project" value="InterPro"/>
</dbReference>
<dbReference type="Proteomes" id="UP000279372">
    <property type="component" value="Unassembled WGS sequence"/>
</dbReference>
<proteinExistence type="predicted"/>
<dbReference type="Gene3D" id="1.10.10.2690">
    <property type="match status" value="1"/>
</dbReference>
<dbReference type="InterPro" id="IPR053721">
    <property type="entry name" value="Fimbrial_Adhesin_Reg"/>
</dbReference>
<evidence type="ECO:0000313" key="4">
    <source>
        <dbReference type="Proteomes" id="UP000279372"/>
    </source>
</evidence>
<reference evidence="3 4" key="1">
    <citation type="submission" date="2018-08" db="EMBL/GenBank/DDBJ databases">
        <title>Recombination of ecologically and evolutionarily significant loci maintains genetic cohesion in the Pseudomonas syringae species complex.</title>
        <authorList>
            <person name="Dillon M."/>
            <person name="Thakur S."/>
            <person name="Almeida R.N.D."/>
            <person name="Weir B.S."/>
            <person name="Guttman D.S."/>
        </authorList>
    </citation>
    <scope>NUCLEOTIDE SEQUENCE [LARGE SCALE GENOMIC DNA]</scope>
    <source>
        <strain evidence="3 4">ICMP 8902</strain>
    </source>
</reference>
<dbReference type="InterPro" id="IPR004356">
    <property type="entry name" value="Adhesin_operon_reg_prot"/>
</dbReference>
<dbReference type="AlphaFoldDB" id="A0A3M3Z8V1"/>